<evidence type="ECO:0000259" key="1">
    <source>
        <dbReference type="PROSITE" id="PS50175"/>
    </source>
</evidence>
<accession>A0A177AUP8</accession>
<evidence type="ECO:0000313" key="3">
    <source>
        <dbReference type="Proteomes" id="UP000078046"/>
    </source>
</evidence>
<sequence>METGRFQIVATVFNIAHLKDLKILIDTGSDSSIVSQPVPEEFGESQVIKNKILINSAFNDNSNIRSNSSFPTQLAFPFS</sequence>
<dbReference type="GO" id="GO:0006508">
    <property type="term" value="P:proteolysis"/>
    <property type="evidence" value="ECO:0007669"/>
    <property type="project" value="InterPro"/>
</dbReference>
<comment type="caution">
    <text evidence="2">The sequence shown here is derived from an EMBL/GenBank/DDBJ whole genome shotgun (WGS) entry which is preliminary data.</text>
</comment>
<evidence type="ECO:0000313" key="2">
    <source>
        <dbReference type="EMBL" id="OAF65737.1"/>
    </source>
</evidence>
<dbReference type="GO" id="GO:0004190">
    <property type="term" value="F:aspartic-type endopeptidase activity"/>
    <property type="evidence" value="ECO:0007669"/>
    <property type="project" value="InterPro"/>
</dbReference>
<dbReference type="Proteomes" id="UP000078046">
    <property type="component" value="Unassembled WGS sequence"/>
</dbReference>
<dbReference type="PROSITE" id="PS50175">
    <property type="entry name" value="ASP_PROT_RETROV"/>
    <property type="match status" value="1"/>
</dbReference>
<organism evidence="2 3">
    <name type="scientific">Intoshia linei</name>
    <dbReference type="NCBI Taxonomy" id="1819745"/>
    <lineage>
        <taxon>Eukaryota</taxon>
        <taxon>Metazoa</taxon>
        <taxon>Spiralia</taxon>
        <taxon>Lophotrochozoa</taxon>
        <taxon>Mesozoa</taxon>
        <taxon>Orthonectida</taxon>
        <taxon>Rhopaluridae</taxon>
        <taxon>Intoshia</taxon>
    </lineage>
</organism>
<reference evidence="2 3" key="1">
    <citation type="submission" date="2016-04" db="EMBL/GenBank/DDBJ databases">
        <title>The genome of Intoshia linei affirms orthonectids as highly simplified spiralians.</title>
        <authorList>
            <person name="Mikhailov K.V."/>
            <person name="Slusarev G.S."/>
            <person name="Nikitin M.A."/>
            <person name="Logacheva M.D."/>
            <person name="Penin A."/>
            <person name="Aleoshin V."/>
            <person name="Panchin Y.V."/>
        </authorList>
    </citation>
    <scope>NUCLEOTIDE SEQUENCE [LARGE SCALE GENOMIC DNA]</scope>
    <source>
        <strain evidence="2">Intl2013</strain>
        <tissue evidence="2">Whole animal</tissue>
    </source>
</reference>
<dbReference type="EMBL" id="LWCA01001168">
    <property type="protein sequence ID" value="OAF65737.1"/>
    <property type="molecule type" value="Genomic_DNA"/>
</dbReference>
<keyword evidence="3" id="KW-1185">Reference proteome</keyword>
<dbReference type="InterPro" id="IPR001995">
    <property type="entry name" value="Peptidase_A2_cat"/>
</dbReference>
<name>A0A177AUP8_9BILA</name>
<feature type="domain" description="Peptidase A2" evidence="1">
    <location>
        <begin position="21"/>
        <end position="36"/>
    </location>
</feature>
<protein>
    <recommendedName>
        <fullName evidence="1">Peptidase A2 domain-containing protein</fullName>
    </recommendedName>
</protein>
<proteinExistence type="predicted"/>
<gene>
    <name evidence="2" type="ORF">A3Q56_06553</name>
</gene>
<dbReference type="AlphaFoldDB" id="A0A177AUP8"/>